<dbReference type="GO" id="GO:0071555">
    <property type="term" value="P:cell wall organization"/>
    <property type="evidence" value="ECO:0007669"/>
    <property type="project" value="UniProtKB-KW"/>
</dbReference>
<dbReference type="RefSeq" id="WP_227117753.1">
    <property type="nucleotide sequence ID" value="NZ_CALHHP010000064.1"/>
</dbReference>
<keyword evidence="6 9" id="KW-0224">Dipeptidase</keyword>
<evidence type="ECO:0000256" key="5">
    <source>
        <dbReference type="ARBA" id="ARBA00022833"/>
    </source>
</evidence>
<name>A0A212J5P2_9BACT</name>
<proteinExistence type="inferred from homology"/>
<organism evidence="12">
    <name type="scientific">uncultured Desulfovibrio sp</name>
    <dbReference type="NCBI Taxonomy" id="167968"/>
    <lineage>
        <taxon>Bacteria</taxon>
        <taxon>Pseudomonadati</taxon>
        <taxon>Thermodesulfobacteriota</taxon>
        <taxon>Desulfovibrionia</taxon>
        <taxon>Desulfovibrionales</taxon>
        <taxon>Desulfovibrionaceae</taxon>
        <taxon>Desulfovibrio</taxon>
        <taxon>environmental samples</taxon>
    </lineage>
</organism>
<dbReference type="HAMAP" id="MF_01924">
    <property type="entry name" value="A_A_dipeptidase"/>
    <property type="match status" value="1"/>
</dbReference>
<dbReference type="GO" id="GO:0008270">
    <property type="term" value="F:zinc ion binding"/>
    <property type="evidence" value="ECO:0007669"/>
    <property type="project" value="UniProtKB-UniRule"/>
</dbReference>
<feature type="binding site" evidence="9">
    <location>
        <position position="147"/>
    </location>
    <ligand>
        <name>Zn(2+)</name>
        <dbReference type="ChEBI" id="CHEBI:29105"/>
        <note>catalytic</note>
    </ligand>
</feature>
<keyword evidence="4 9" id="KW-0378">Hydrolase</keyword>
<keyword evidence="2 9" id="KW-0645">Protease</keyword>
<comment type="similarity">
    <text evidence="9 10">Belongs to the peptidase M15D family.</text>
</comment>
<feature type="active site" description="Proton donor/acceptor" evidence="9">
    <location>
        <position position="212"/>
    </location>
</feature>
<evidence type="ECO:0000256" key="1">
    <source>
        <dbReference type="ARBA" id="ARBA00001362"/>
    </source>
</evidence>
<dbReference type="CDD" id="cd14817">
    <property type="entry name" value="D-Ala-D-Ala_dipeptidase_VanX"/>
    <property type="match status" value="1"/>
</dbReference>
<dbReference type="Pfam" id="PF01427">
    <property type="entry name" value="Peptidase_M15"/>
    <property type="match status" value="1"/>
</dbReference>
<accession>A0A212J5P2</accession>
<keyword evidence="5 9" id="KW-0862">Zinc</keyword>
<feature type="site" description="Transition state stabilizer" evidence="9">
    <location>
        <position position="102"/>
    </location>
</feature>
<evidence type="ECO:0000256" key="11">
    <source>
        <dbReference type="SAM" id="SignalP"/>
    </source>
</evidence>
<evidence type="ECO:0000256" key="4">
    <source>
        <dbReference type="ARBA" id="ARBA00022801"/>
    </source>
</evidence>
<keyword evidence="11" id="KW-0732">Signal</keyword>
<keyword evidence="3 9" id="KW-0479">Metal-binding</keyword>
<dbReference type="SUPFAM" id="SSF55166">
    <property type="entry name" value="Hedgehog/DD-peptidase"/>
    <property type="match status" value="1"/>
</dbReference>
<feature type="chain" id="PRO_5012645788" description="D-alanyl-D-alanine dipeptidase" evidence="11">
    <location>
        <begin position="31"/>
        <end position="233"/>
    </location>
</feature>
<comment type="cofactor">
    <cofactor evidence="9">
        <name>Zn(2+)</name>
        <dbReference type="ChEBI" id="CHEBI:29105"/>
    </cofactor>
    <text evidence="9">Binds 1 zinc ion per subunit.</text>
</comment>
<feature type="binding site" evidence="9">
    <location>
        <position position="154"/>
    </location>
    <ligand>
        <name>Zn(2+)</name>
        <dbReference type="ChEBI" id="CHEBI:29105"/>
        <note>catalytic</note>
    </ligand>
</feature>
<dbReference type="PANTHER" id="PTHR43126">
    <property type="entry name" value="D-ALANYL-D-ALANINE DIPEPTIDASE"/>
    <property type="match status" value="1"/>
</dbReference>
<dbReference type="AlphaFoldDB" id="A0A212J5P2"/>
<keyword evidence="8 10" id="KW-0961">Cell wall biogenesis/degradation</keyword>
<evidence type="ECO:0000256" key="3">
    <source>
        <dbReference type="ARBA" id="ARBA00022723"/>
    </source>
</evidence>
<dbReference type="Gene3D" id="3.30.1380.10">
    <property type="match status" value="1"/>
</dbReference>
<dbReference type="InterPro" id="IPR000755">
    <property type="entry name" value="A_A_dipeptidase"/>
</dbReference>
<evidence type="ECO:0000256" key="2">
    <source>
        <dbReference type="ARBA" id="ARBA00022670"/>
    </source>
</evidence>
<reference evidence="12" key="1">
    <citation type="submission" date="2016-04" db="EMBL/GenBank/DDBJ databases">
        <authorList>
            <person name="Evans L.H."/>
            <person name="Alamgir A."/>
            <person name="Owens N."/>
            <person name="Weber N.D."/>
            <person name="Virtaneva K."/>
            <person name="Barbian K."/>
            <person name="Babar A."/>
            <person name="Rosenke K."/>
        </authorList>
    </citation>
    <scope>NUCLEOTIDE SEQUENCE</scope>
    <source>
        <strain evidence="12">92-2</strain>
    </source>
</reference>
<evidence type="ECO:0000256" key="6">
    <source>
        <dbReference type="ARBA" id="ARBA00022997"/>
    </source>
</evidence>
<evidence type="ECO:0000256" key="8">
    <source>
        <dbReference type="ARBA" id="ARBA00023316"/>
    </source>
</evidence>
<dbReference type="PANTHER" id="PTHR43126:SF1">
    <property type="entry name" value="D-ALANYL-D-ALANINE DIPEPTIDASE"/>
    <property type="match status" value="1"/>
</dbReference>
<comment type="function">
    <text evidence="9 10">Catalyzes hydrolysis of the D-alanyl-D-alanine dipeptide.</text>
</comment>
<feature type="binding site" evidence="9">
    <location>
        <position position="215"/>
    </location>
    <ligand>
        <name>Zn(2+)</name>
        <dbReference type="ChEBI" id="CHEBI:29105"/>
        <note>catalytic</note>
    </ligand>
</feature>
<evidence type="ECO:0000256" key="7">
    <source>
        <dbReference type="ARBA" id="ARBA00023049"/>
    </source>
</evidence>
<dbReference type="GO" id="GO:0160237">
    <property type="term" value="F:D-Ala-D-Ala dipeptidase activity"/>
    <property type="evidence" value="ECO:0007669"/>
    <property type="project" value="UniProtKB-EC"/>
</dbReference>
<dbReference type="PIRSF" id="PIRSF026671">
    <property type="entry name" value="AA_dipeptidase"/>
    <property type="match status" value="1"/>
</dbReference>
<feature type="signal peptide" evidence="11">
    <location>
        <begin position="1"/>
        <end position="30"/>
    </location>
</feature>
<dbReference type="GO" id="GO:0008237">
    <property type="term" value="F:metallopeptidase activity"/>
    <property type="evidence" value="ECO:0007669"/>
    <property type="project" value="UniProtKB-KW"/>
</dbReference>
<sequence length="233" mass="26436">MIARRKCDPLLFLQMLVLALGMLFPWHAQAAMHDGFVHVSDNCQNIIQEIRYFSSYNFVGERINGYLAPQAILTEPAANALCKAATTAEEKGYTLKIYDAYRPQSAVDHFVRWGMNAADTRMKTIFYPQVDKARVFDLGYVATRSGHSRGSTVDLTLVDRQSGKEVDMGTPFDFFGAASHHGAKGLSPQQEANRAVLLGLMENAGFKRYEEEWWHYTLKNEPYTDTYFNFPVE</sequence>
<evidence type="ECO:0000256" key="9">
    <source>
        <dbReference type="HAMAP-Rule" id="MF_01924"/>
    </source>
</evidence>
<evidence type="ECO:0000313" key="12">
    <source>
        <dbReference type="EMBL" id="SBV94789.1"/>
    </source>
</evidence>
<dbReference type="EC" id="3.4.13.22" evidence="9 10"/>
<evidence type="ECO:0000256" key="10">
    <source>
        <dbReference type="PIRNR" id="PIRNR026671"/>
    </source>
</evidence>
<dbReference type="GO" id="GO:0006508">
    <property type="term" value="P:proteolysis"/>
    <property type="evidence" value="ECO:0007669"/>
    <property type="project" value="UniProtKB-KW"/>
</dbReference>
<gene>
    <name evidence="12" type="primary">vanXB</name>
    <name evidence="12" type="ORF">KM92DES2_10576</name>
</gene>
<dbReference type="InterPro" id="IPR009045">
    <property type="entry name" value="Zn_M74/Hedgehog-like"/>
</dbReference>
<protein>
    <recommendedName>
        <fullName evidence="9 10">D-alanyl-D-alanine dipeptidase</fullName>
        <shortName evidence="9 10">D-Ala-D-Ala dipeptidase</shortName>
        <ecNumber evidence="9 10">3.4.13.22</ecNumber>
    </recommendedName>
</protein>
<keyword evidence="7 9" id="KW-0482">Metalloprotease</keyword>
<dbReference type="EMBL" id="FLUP01000001">
    <property type="protein sequence ID" value="SBV94789.1"/>
    <property type="molecule type" value="Genomic_DNA"/>
</dbReference>
<comment type="catalytic activity">
    <reaction evidence="1 9 10">
        <text>D-alanyl-D-alanine + H2O = 2 D-alanine</text>
        <dbReference type="Rhea" id="RHEA:20661"/>
        <dbReference type="ChEBI" id="CHEBI:15377"/>
        <dbReference type="ChEBI" id="CHEBI:57416"/>
        <dbReference type="ChEBI" id="CHEBI:57822"/>
        <dbReference type="EC" id="3.4.13.22"/>
    </reaction>
</comment>